<sequence>MPEQLIRQCLPDENMSFGTLHSLPDGHDPCFEPLPMKVAACRSCIHPTVEDDDEGGRSCQDGPLLLNSSPSQAAVQLSTDTTHILILSTLPSVPGHLSESPATITTVFVDHNVVELHHQNSDLGPTDRVKSHSCVKKKRTKGKKRVRDASGTEEDNGARQTKRKKGKGSKSGVLPPIQSGHVIDKASWGSGGTRNLERRVLEDITNRVLHAVT</sequence>
<keyword evidence="3" id="KW-1185">Reference proteome</keyword>
<dbReference type="EMBL" id="KZ293650">
    <property type="protein sequence ID" value="PBK97097.1"/>
    <property type="molecule type" value="Genomic_DNA"/>
</dbReference>
<feature type="compositionally biased region" description="Basic and acidic residues" evidence="1">
    <location>
        <begin position="119"/>
        <end position="130"/>
    </location>
</feature>
<dbReference type="Proteomes" id="UP000217790">
    <property type="component" value="Unassembled WGS sequence"/>
</dbReference>
<organism evidence="2 3">
    <name type="scientific">Armillaria gallica</name>
    <name type="common">Bulbous honey fungus</name>
    <name type="synonym">Armillaria bulbosa</name>
    <dbReference type="NCBI Taxonomy" id="47427"/>
    <lineage>
        <taxon>Eukaryota</taxon>
        <taxon>Fungi</taxon>
        <taxon>Dikarya</taxon>
        <taxon>Basidiomycota</taxon>
        <taxon>Agaricomycotina</taxon>
        <taxon>Agaricomycetes</taxon>
        <taxon>Agaricomycetidae</taxon>
        <taxon>Agaricales</taxon>
        <taxon>Marasmiineae</taxon>
        <taxon>Physalacriaceae</taxon>
        <taxon>Armillaria</taxon>
    </lineage>
</organism>
<dbReference type="InParanoid" id="A0A2H3E6X8"/>
<name>A0A2H3E6X8_ARMGA</name>
<proteinExistence type="predicted"/>
<evidence type="ECO:0000313" key="2">
    <source>
        <dbReference type="EMBL" id="PBK97097.1"/>
    </source>
</evidence>
<dbReference type="AlphaFoldDB" id="A0A2H3E6X8"/>
<feature type="region of interest" description="Disordered" evidence="1">
    <location>
        <begin position="119"/>
        <end position="192"/>
    </location>
</feature>
<dbReference type="OMA" id="ACRSCIH"/>
<evidence type="ECO:0000313" key="3">
    <source>
        <dbReference type="Proteomes" id="UP000217790"/>
    </source>
</evidence>
<protein>
    <submittedName>
        <fullName evidence="2">Uncharacterized protein</fullName>
    </submittedName>
</protein>
<gene>
    <name evidence="2" type="ORF">ARMGADRAFT_1061522</name>
</gene>
<reference evidence="3" key="1">
    <citation type="journal article" date="2017" name="Nat. Ecol. Evol.">
        <title>Genome expansion and lineage-specific genetic innovations in the forest pathogenic fungi Armillaria.</title>
        <authorList>
            <person name="Sipos G."/>
            <person name="Prasanna A.N."/>
            <person name="Walter M.C."/>
            <person name="O'Connor E."/>
            <person name="Balint B."/>
            <person name="Krizsan K."/>
            <person name="Kiss B."/>
            <person name="Hess J."/>
            <person name="Varga T."/>
            <person name="Slot J."/>
            <person name="Riley R."/>
            <person name="Boka B."/>
            <person name="Rigling D."/>
            <person name="Barry K."/>
            <person name="Lee J."/>
            <person name="Mihaltcheva S."/>
            <person name="LaButti K."/>
            <person name="Lipzen A."/>
            <person name="Waldron R."/>
            <person name="Moloney N.M."/>
            <person name="Sperisen C."/>
            <person name="Kredics L."/>
            <person name="Vagvoelgyi C."/>
            <person name="Patrignani A."/>
            <person name="Fitzpatrick D."/>
            <person name="Nagy I."/>
            <person name="Doyle S."/>
            <person name="Anderson J.B."/>
            <person name="Grigoriev I.V."/>
            <person name="Gueldener U."/>
            <person name="Muensterkoetter M."/>
            <person name="Nagy L.G."/>
        </authorList>
    </citation>
    <scope>NUCLEOTIDE SEQUENCE [LARGE SCALE GENOMIC DNA]</scope>
    <source>
        <strain evidence="3">Ar21-2</strain>
    </source>
</reference>
<dbReference type="OrthoDB" id="2947103at2759"/>
<accession>A0A2H3E6X8</accession>
<evidence type="ECO:0000256" key="1">
    <source>
        <dbReference type="SAM" id="MobiDB-lite"/>
    </source>
</evidence>
<feature type="compositionally biased region" description="Basic residues" evidence="1">
    <location>
        <begin position="131"/>
        <end position="146"/>
    </location>
</feature>